<keyword evidence="6 7" id="KW-0472">Membrane</keyword>
<accession>A0AAJ0U4L8</accession>
<dbReference type="RefSeq" id="WP_200346346.1">
    <property type="nucleotide sequence ID" value="NZ_NRSJ01000018.1"/>
</dbReference>
<evidence type="ECO:0000256" key="6">
    <source>
        <dbReference type="ARBA" id="ARBA00023136"/>
    </source>
</evidence>
<proteinExistence type="predicted"/>
<evidence type="ECO:0000256" key="2">
    <source>
        <dbReference type="ARBA" id="ARBA00004586"/>
    </source>
</evidence>
<comment type="subcellular location">
    <subcellularLocation>
        <location evidence="1">Endomembrane system</location>
        <topology evidence="1">Multi-pass membrane protein</topology>
    </subcellularLocation>
    <subcellularLocation>
        <location evidence="2">Endoplasmic reticulum membrane</location>
    </subcellularLocation>
</comment>
<gene>
    <name evidence="8" type="ORF">CKO40_11440</name>
</gene>
<protein>
    <recommendedName>
        <fullName evidence="10">Tellurite resistance protein TerB</fullName>
    </recommendedName>
</protein>
<feature type="transmembrane region" description="Helical" evidence="7">
    <location>
        <begin position="298"/>
        <end position="317"/>
    </location>
</feature>
<reference evidence="8" key="1">
    <citation type="submission" date="2017-08" db="EMBL/GenBank/DDBJ databases">
        <authorList>
            <person name="Imhoff J.F."/>
            <person name="Rahn T."/>
            <person name="Kuenzel S."/>
            <person name="Neulinger S.C."/>
        </authorList>
    </citation>
    <scope>NUCLEOTIDE SEQUENCE</scope>
    <source>
        <strain evidence="8">DSM 11080</strain>
    </source>
</reference>
<keyword evidence="4" id="KW-0256">Endoplasmic reticulum</keyword>
<sequence length="486" mass="53758">MESERKNRWAGFVVGPAIVFIALGAIWKNENRFDYHQAAKKTQPVESVQALVPGQRFSYTGGMDPQLTLPGQYVDAFTGYLEVQRSAEIDAWEKDTDSDDRVTWSRRWMSRLESNSRNSGITQQLSSRTFSPARYQVGGLTVDGSQIELVDDAVRIPTADLQITEAALQRRDDYLYLSKGESDNLGDERVRYTGIPVPSTATYFGKAESGRGVADTSQARTGMLNTLIQDTGVLHHIVAGERETALATMAAHISRLKWIVRAAASGAVIIGFNLLFSAMLGFLYSVPLIGGLARSGSFLLSLVFALPLILVTMLGGYLYANPLVLAAIAVLIVAGLFALNKRKQKTQKAVYRDLETQYGPKLQTLSMKELEFIELAKLVFSDDHLDPKEEDFLRRWSRQQGWNDARFREMLGRAKALGAGGPPSLNATEEQLENLIRLALADGDLSRSELRSIQHAAKRLGFDQGEVARLTQQVQQMATRNVAPSI</sequence>
<evidence type="ECO:0000256" key="7">
    <source>
        <dbReference type="SAM" id="Phobius"/>
    </source>
</evidence>
<evidence type="ECO:0000256" key="5">
    <source>
        <dbReference type="ARBA" id="ARBA00022989"/>
    </source>
</evidence>
<dbReference type="InterPro" id="IPR012430">
    <property type="entry name" value="TMEM43_fam"/>
</dbReference>
<organism evidence="8 9">
    <name type="scientific">Halochromatium glycolicum</name>
    <dbReference type="NCBI Taxonomy" id="85075"/>
    <lineage>
        <taxon>Bacteria</taxon>
        <taxon>Pseudomonadati</taxon>
        <taxon>Pseudomonadota</taxon>
        <taxon>Gammaproteobacteria</taxon>
        <taxon>Chromatiales</taxon>
        <taxon>Chromatiaceae</taxon>
        <taxon>Halochromatium</taxon>
    </lineage>
</organism>
<dbReference type="GO" id="GO:0012505">
    <property type="term" value="C:endomembrane system"/>
    <property type="evidence" value="ECO:0007669"/>
    <property type="project" value="UniProtKB-SubCell"/>
</dbReference>
<name>A0AAJ0U4L8_9GAMM</name>
<dbReference type="SUPFAM" id="SSF158682">
    <property type="entry name" value="TerB-like"/>
    <property type="match status" value="1"/>
</dbReference>
<keyword evidence="3 7" id="KW-0812">Transmembrane</keyword>
<evidence type="ECO:0000256" key="4">
    <source>
        <dbReference type="ARBA" id="ARBA00022824"/>
    </source>
</evidence>
<evidence type="ECO:0000256" key="3">
    <source>
        <dbReference type="ARBA" id="ARBA00022692"/>
    </source>
</evidence>
<dbReference type="EMBL" id="NRSJ01000018">
    <property type="protein sequence ID" value="MBK1705137.1"/>
    <property type="molecule type" value="Genomic_DNA"/>
</dbReference>
<dbReference type="Proteomes" id="UP001296776">
    <property type="component" value="Unassembled WGS sequence"/>
</dbReference>
<reference evidence="8" key="2">
    <citation type="journal article" date="2020" name="Microorganisms">
        <title>Osmotic Adaptation and Compatible Solute Biosynthesis of Phototrophic Bacteria as Revealed from Genome Analyses.</title>
        <authorList>
            <person name="Imhoff J.F."/>
            <person name="Rahn T."/>
            <person name="Kunzel S."/>
            <person name="Keller A."/>
            <person name="Neulinger S.C."/>
        </authorList>
    </citation>
    <scope>NUCLEOTIDE SEQUENCE</scope>
    <source>
        <strain evidence="8">DSM 11080</strain>
    </source>
</reference>
<evidence type="ECO:0000256" key="1">
    <source>
        <dbReference type="ARBA" id="ARBA00004127"/>
    </source>
</evidence>
<dbReference type="AlphaFoldDB" id="A0AAJ0U4L8"/>
<dbReference type="PANTHER" id="PTHR13416">
    <property type="match status" value="1"/>
</dbReference>
<evidence type="ECO:0000313" key="8">
    <source>
        <dbReference type="EMBL" id="MBK1705137.1"/>
    </source>
</evidence>
<dbReference type="GO" id="GO:0006629">
    <property type="term" value="P:lipid metabolic process"/>
    <property type="evidence" value="ECO:0007669"/>
    <property type="project" value="TreeGrafter"/>
</dbReference>
<comment type="caution">
    <text evidence="8">The sequence shown here is derived from an EMBL/GenBank/DDBJ whole genome shotgun (WGS) entry which is preliminary data.</text>
</comment>
<dbReference type="PANTHER" id="PTHR13416:SF2">
    <property type="entry name" value="TRANSMEMBRANE PROTEIN 43"/>
    <property type="match status" value="1"/>
</dbReference>
<evidence type="ECO:0008006" key="10">
    <source>
        <dbReference type="Google" id="ProtNLM"/>
    </source>
</evidence>
<feature type="transmembrane region" description="Helical" evidence="7">
    <location>
        <begin position="323"/>
        <end position="339"/>
    </location>
</feature>
<keyword evidence="9" id="KW-1185">Reference proteome</keyword>
<dbReference type="Gene3D" id="1.10.3680.10">
    <property type="entry name" value="TerB-like"/>
    <property type="match status" value="1"/>
</dbReference>
<dbReference type="InterPro" id="IPR029024">
    <property type="entry name" value="TerB-like"/>
</dbReference>
<keyword evidence="5 7" id="KW-1133">Transmembrane helix</keyword>
<dbReference type="GO" id="GO:0071763">
    <property type="term" value="P:nuclear membrane organization"/>
    <property type="evidence" value="ECO:0007669"/>
    <property type="project" value="TreeGrafter"/>
</dbReference>
<feature type="transmembrane region" description="Helical" evidence="7">
    <location>
        <begin position="9"/>
        <end position="27"/>
    </location>
</feature>
<feature type="transmembrane region" description="Helical" evidence="7">
    <location>
        <begin position="258"/>
        <end position="286"/>
    </location>
</feature>
<dbReference type="Pfam" id="PF07787">
    <property type="entry name" value="TMEM43"/>
    <property type="match status" value="1"/>
</dbReference>
<evidence type="ECO:0000313" key="9">
    <source>
        <dbReference type="Proteomes" id="UP001296776"/>
    </source>
</evidence>